<organism evidence="6 7">
    <name type="scientific">Sphingomonas glaciei</name>
    <dbReference type="NCBI Taxonomy" id="2938948"/>
    <lineage>
        <taxon>Bacteria</taxon>
        <taxon>Pseudomonadati</taxon>
        <taxon>Pseudomonadota</taxon>
        <taxon>Alphaproteobacteria</taxon>
        <taxon>Sphingomonadales</taxon>
        <taxon>Sphingomonadaceae</taxon>
        <taxon>Sphingomonas</taxon>
    </lineage>
</organism>
<sequence length="200" mass="21581">MPPITRNAAATRDRLLDCARKCFVQESYDAVSLREIAGAAGVDVALIGRYFGSKEQLFQAALATDDNRWEELAQADDLPTYLASMVATDDSKDAEHIERLLIMLRSATSPTASIIVRSTFKNEVLAPFADVLTGPQAERRAAMALAVLMGTTIVRTILRVDHGGGCEDVAFTRKLSGMLRIALSPDVAASEGVAELALQR</sequence>
<evidence type="ECO:0000313" key="7">
    <source>
        <dbReference type="Proteomes" id="UP000831921"/>
    </source>
</evidence>
<evidence type="ECO:0000259" key="5">
    <source>
        <dbReference type="PROSITE" id="PS50977"/>
    </source>
</evidence>
<keyword evidence="3" id="KW-0804">Transcription</keyword>
<name>A0ABY5MVF0_9SPHN</name>
<evidence type="ECO:0000256" key="3">
    <source>
        <dbReference type="ARBA" id="ARBA00023163"/>
    </source>
</evidence>
<feature type="DNA-binding region" description="H-T-H motif" evidence="4">
    <location>
        <begin position="32"/>
        <end position="51"/>
    </location>
</feature>
<dbReference type="Pfam" id="PF17920">
    <property type="entry name" value="TetR_C_16"/>
    <property type="match status" value="1"/>
</dbReference>
<dbReference type="InterPro" id="IPR009057">
    <property type="entry name" value="Homeodomain-like_sf"/>
</dbReference>
<accession>A0ABY5MVF0</accession>
<evidence type="ECO:0000256" key="2">
    <source>
        <dbReference type="ARBA" id="ARBA00023125"/>
    </source>
</evidence>
<dbReference type="InterPro" id="IPR041678">
    <property type="entry name" value="TetR_C_16"/>
</dbReference>
<reference evidence="6 7" key="1">
    <citation type="submission" date="2022-05" db="EMBL/GenBank/DDBJ databases">
        <title>S8-45 Sphingomonas ultraviolaceadurans.</title>
        <authorList>
            <person name="Liu Y."/>
        </authorList>
    </citation>
    <scope>NUCLEOTIDE SEQUENCE [LARGE SCALE GENOMIC DNA]</scope>
    <source>
        <strain evidence="6 7">S8-45</strain>
    </source>
</reference>
<keyword evidence="2 4" id="KW-0238">DNA-binding</keyword>
<dbReference type="PRINTS" id="PR00455">
    <property type="entry name" value="HTHTETR"/>
</dbReference>
<dbReference type="PROSITE" id="PS50977">
    <property type="entry name" value="HTH_TETR_2"/>
    <property type="match status" value="1"/>
</dbReference>
<protein>
    <submittedName>
        <fullName evidence="6">TetR family transcriptional regulator</fullName>
    </submittedName>
</protein>
<dbReference type="InterPro" id="IPR050109">
    <property type="entry name" value="HTH-type_TetR-like_transc_reg"/>
</dbReference>
<evidence type="ECO:0000313" key="6">
    <source>
        <dbReference type="EMBL" id="UUR07083.1"/>
    </source>
</evidence>
<dbReference type="PANTHER" id="PTHR30055">
    <property type="entry name" value="HTH-TYPE TRANSCRIPTIONAL REGULATOR RUTR"/>
    <property type="match status" value="1"/>
</dbReference>
<dbReference type="PANTHER" id="PTHR30055:SF234">
    <property type="entry name" value="HTH-TYPE TRANSCRIPTIONAL REGULATOR BETI"/>
    <property type="match status" value="1"/>
</dbReference>
<proteinExistence type="predicted"/>
<dbReference type="RefSeq" id="WP_249454607.1">
    <property type="nucleotide sequence ID" value="NZ_CP097253.1"/>
</dbReference>
<dbReference type="Gene3D" id="1.10.357.10">
    <property type="entry name" value="Tetracycline Repressor, domain 2"/>
    <property type="match status" value="1"/>
</dbReference>
<evidence type="ECO:0000256" key="1">
    <source>
        <dbReference type="ARBA" id="ARBA00023015"/>
    </source>
</evidence>
<dbReference type="Proteomes" id="UP000831921">
    <property type="component" value="Chromosome"/>
</dbReference>
<keyword evidence="7" id="KW-1185">Reference proteome</keyword>
<gene>
    <name evidence="6" type="ORF">M1K48_08985</name>
</gene>
<dbReference type="Pfam" id="PF00440">
    <property type="entry name" value="TetR_N"/>
    <property type="match status" value="1"/>
</dbReference>
<feature type="domain" description="HTH tetR-type" evidence="5">
    <location>
        <begin position="9"/>
        <end position="69"/>
    </location>
</feature>
<dbReference type="EMBL" id="CP097253">
    <property type="protein sequence ID" value="UUR07083.1"/>
    <property type="molecule type" value="Genomic_DNA"/>
</dbReference>
<keyword evidence="1" id="KW-0805">Transcription regulation</keyword>
<evidence type="ECO:0000256" key="4">
    <source>
        <dbReference type="PROSITE-ProRule" id="PRU00335"/>
    </source>
</evidence>
<dbReference type="InterPro" id="IPR036271">
    <property type="entry name" value="Tet_transcr_reg_TetR-rel_C_sf"/>
</dbReference>
<dbReference type="SUPFAM" id="SSF48498">
    <property type="entry name" value="Tetracyclin repressor-like, C-terminal domain"/>
    <property type="match status" value="1"/>
</dbReference>
<dbReference type="InterPro" id="IPR001647">
    <property type="entry name" value="HTH_TetR"/>
</dbReference>
<dbReference type="SUPFAM" id="SSF46689">
    <property type="entry name" value="Homeodomain-like"/>
    <property type="match status" value="1"/>
</dbReference>